<dbReference type="AlphaFoldDB" id="A0A5C6E3A0"/>
<proteinExistence type="predicted"/>
<reference evidence="2 3" key="1">
    <citation type="submission" date="2019-02" db="EMBL/GenBank/DDBJ databases">
        <title>Deep-cultivation of Planctomycetes and their phenomic and genomic characterization uncovers novel biology.</title>
        <authorList>
            <person name="Wiegand S."/>
            <person name="Jogler M."/>
            <person name="Boedeker C."/>
            <person name="Pinto D."/>
            <person name="Vollmers J."/>
            <person name="Rivas-Marin E."/>
            <person name="Kohn T."/>
            <person name="Peeters S.H."/>
            <person name="Heuer A."/>
            <person name="Rast P."/>
            <person name="Oberbeckmann S."/>
            <person name="Bunk B."/>
            <person name="Jeske O."/>
            <person name="Meyerdierks A."/>
            <person name="Storesund J.E."/>
            <person name="Kallscheuer N."/>
            <person name="Luecker S."/>
            <person name="Lage O.M."/>
            <person name="Pohl T."/>
            <person name="Merkel B.J."/>
            <person name="Hornburger P."/>
            <person name="Mueller R.-W."/>
            <person name="Bruemmer F."/>
            <person name="Labrenz M."/>
            <person name="Spormann A.M."/>
            <person name="Op Den Camp H."/>
            <person name="Overmann J."/>
            <person name="Amann R."/>
            <person name="Jetten M.S.M."/>
            <person name="Mascher T."/>
            <person name="Medema M.H."/>
            <person name="Devos D.P."/>
            <person name="Kaster A.-K."/>
            <person name="Ovreas L."/>
            <person name="Rohde M."/>
            <person name="Galperin M.Y."/>
            <person name="Jogler C."/>
        </authorList>
    </citation>
    <scope>NUCLEOTIDE SEQUENCE [LARGE SCALE GENOMIC DNA]</scope>
    <source>
        <strain evidence="2 3">Poly41</strain>
    </source>
</reference>
<comment type="caution">
    <text evidence="2">The sequence shown here is derived from an EMBL/GenBank/DDBJ whole genome shotgun (WGS) entry which is preliminary data.</text>
</comment>
<accession>A0A5C6E3A0</accession>
<gene>
    <name evidence="2" type="ORF">Poly41_07440</name>
</gene>
<dbReference type="EMBL" id="SJPV01000001">
    <property type="protein sequence ID" value="TWU42447.1"/>
    <property type="molecule type" value="Genomic_DNA"/>
</dbReference>
<dbReference type="Proteomes" id="UP000319143">
    <property type="component" value="Unassembled WGS sequence"/>
</dbReference>
<organism evidence="2 3">
    <name type="scientific">Novipirellula artificiosorum</name>
    <dbReference type="NCBI Taxonomy" id="2528016"/>
    <lineage>
        <taxon>Bacteria</taxon>
        <taxon>Pseudomonadati</taxon>
        <taxon>Planctomycetota</taxon>
        <taxon>Planctomycetia</taxon>
        <taxon>Pirellulales</taxon>
        <taxon>Pirellulaceae</taxon>
        <taxon>Novipirellula</taxon>
    </lineage>
</organism>
<feature type="region of interest" description="Disordered" evidence="1">
    <location>
        <begin position="1"/>
        <end position="36"/>
    </location>
</feature>
<name>A0A5C6E3A0_9BACT</name>
<keyword evidence="3" id="KW-1185">Reference proteome</keyword>
<evidence type="ECO:0000256" key="1">
    <source>
        <dbReference type="SAM" id="MobiDB-lite"/>
    </source>
</evidence>
<sequence length="61" mass="6710">MPVALMDSGSPRPARSRGEGLGMRGETGVDTHEQEIPMNNGWAKRIFARSCNGILGRRRLD</sequence>
<protein>
    <submittedName>
        <fullName evidence="2">Uncharacterized protein</fullName>
    </submittedName>
</protein>
<evidence type="ECO:0000313" key="3">
    <source>
        <dbReference type="Proteomes" id="UP000319143"/>
    </source>
</evidence>
<evidence type="ECO:0000313" key="2">
    <source>
        <dbReference type="EMBL" id="TWU42447.1"/>
    </source>
</evidence>